<evidence type="ECO:0000256" key="3">
    <source>
        <dbReference type="ARBA" id="ARBA00010318"/>
    </source>
</evidence>
<evidence type="ECO:0000259" key="12">
    <source>
        <dbReference type="PROSITE" id="PS51850"/>
    </source>
</evidence>
<comment type="pathway">
    <text evidence="2 9">Amino-acid biosynthesis; L-isoleucine biosynthesis; L-isoleucine from 2-oxobutanoate: step 2/4.</text>
</comment>
<dbReference type="EMBL" id="CP007129">
    <property type="protein sequence ID" value="AHG92336.1"/>
    <property type="molecule type" value="Genomic_DNA"/>
</dbReference>
<feature type="binding site" evidence="9">
    <location>
        <position position="134"/>
    </location>
    <ligand>
        <name>NADP(+)</name>
        <dbReference type="ChEBI" id="CHEBI:58349"/>
    </ligand>
</feature>
<evidence type="ECO:0000313" key="14">
    <source>
        <dbReference type="EMBL" id="AHG92336.1"/>
    </source>
</evidence>
<dbReference type="GO" id="GO:0050661">
    <property type="term" value="F:NADP binding"/>
    <property type="evidence" value="ECO:0007669"/>
    <property type="project" value="InterPro"/>
</dbReference>
<dbReference type="InterPro" id="IPR013023">
    <property type="entry name" value="KARI"/>
</dbReference>
<dbReference type="InterPro" id="IPR013116">
    <property type="entry name" value="KARI_N"/>
</dbReference>
<keyword evidence="7 9" id="KW-0560">Oxidoreductase</keyword>
<evidence type="ECO:0000256" key="7">
    <source>
        <dbReference type="ARBA" id="ARBA00023002"/>
    </source>
</evidence>
<gene>
    <name evidence="9" type="primary">ilvC</name>
    <name evidence="14" type="ORF">J421_4801</name>
</gene>
<name>W0RNM0_9BACT</name>
<dbReference type="RefSeq" id="WP_025413681.1">
    <property type="nucleotide sequence ID" value="NZ_CP007129.1"/>
</dbReference>
<feature type="binding site" evidence="9">
    <location>
        <begin position="25"/>
        <end position="28"/>
    </location>
    <ligand>
        <name>NADP(+)</name>
        <dbReference type="ChEBI" id="CHEBI:58349"/>
    </ligand>
</feature>
<evidence type="ECO:0000256" key="5">
    <source>
        <dbReference type="ARBA" id="ARBA00022723"/>
    </source>
</evidence>
<dbReference type="FunCoup" id="W0RNM0">
    <property type="interactions" value="476"/>
</dbReference>
<dbReference type="KEGG" id="gba:J421_4801"/>
<keyword evidence="9" id="KW-0521">NADP</keyword>
<evidence type="ECO:0000259" key="13">
    <source>
        <dbReference type="PROSITE" id="PS51851"/>
    </source>
</evidence>
<comment type="cofactor">
    <cofactor evidence="9">
        <name>Mg(2+)</name>
        <dbReference type="ChEBI" id="CHEBI:18420"/>
    </cofactor>
    <text evidence="9">Binds 2 magnesium ions per subunit.</text>
</comment>
<comment type="similarity">
    <text evidence="3 9 10">Belongs to the ketol-acid reductoisomerase family.</text>
</comment>
<dbReference type="UniPathway" id="UPA00047">
    <property type="reaction ID" value="UER00056"/>
</dbReference>
<feature type="binding site" evidence="9 10">
    <location>
        <position position="231"/>
    </location>
    <ligand>
        <name>Mg(2+)</name>
        <dbReference type="ChEBI" id="CHEBI:18420"/>
        <label>2</label>
    </ligand>
</feature>
<dbReference type="GO" id="GO:0000287">
    <property type="term" value="F:magnesium ion binding"/>
    <property type="evidence" value="ECO:0007669"/>
    <property type="project" value="UniProtKB-UniRule"/>
</dbReference>
<evidence type="ECO:0000256" key="4">
    <source>
        <dbReference type="ARBA" id="ARBA00022605"/>
    </source>
</evidence>
<feature type="binding site" evidence="9 10">
    <location>
        <position position="191"/>
    </location>
    <ligand>
        <name>Mg(2+)</name>
        <dbReference type="ChEBI" id="CHEBI:18420"/>
        <label>1</label>
    </ligand>
</feature>
<evidence type="ECO:0000256" key="11">
    <source>
        <dbReference type="SAM" id="MobiDB-lite"/>
    </source>
</evidence>
<dbReference type="AlphaFoldDB" id="W0RNM0"/>
<evidence type="ECO:0000313" key="15">
    <source>
        <dbReference type="Proteomes" id="UP000019151"/>
    </source>
</evidence>
<feature type="active site" evidence="9">
    <location>
        <position position="108"/>
    </location>
</feature>
<keyword evidence="15" id="KW-1185">Reference proteome</keyword>
<feature type="domain" description="KARI C-terminal knotted" evidence="13">
    <location>
        <begin position="183"/>
        <end position="328"/>
    </location>
</feature>
<keyword evidence="4 9" id="KW-0028">Amino-acid biosynthesis</keyword>
<dbReference type="InterPro" id="IPR014359">
    <property type="entry name" value="KARI_prok"/>
</dbReference>
<reference evidence="14 15" key="1">
    <citation type="journal article" date="2014" name="Genome Announc.">
        <title>Genome Sequence and Methylome of Soil Bacterium Gemmatirosa kalamazoonensis KBS708T, a Member of the Rarely Cultivated Gemmatimonadetes Phylum.</title>
        <authorList>
            <person name="Debruyn J.M."/>
            <person name="Radosevich M."/>
            <person name="Wommack K.E."/>
            <person name="Polson S.W."/>
            <person name="Hauser L.J."/>
            <person name="Fawaz M.N."/>
            <person name="Korlach J."/>
            <person name="Tsai Y.C."/>
        </authorList>
    </citation>
    <scope>NUCLEOTIDE SEQUENCE [LARGE SCALE GENOMIC DNA]</scope>
    <source>
        <strain evidence="14 15">KBS708</strain>
        <plasmid evidence="15">Plasmid 1</plasmid>
    </source>
</reference>
<accession>W0RNM0</accession>
<dbReference type="Pfam" id="PF07991">
    <property type="entry name" value="KARI_N"/>
    <property type="match status" value="1"/>
</dbReference>
<evidence type="ECO:0000256" key="8">
    <source>
        <dbReference type="ARBA" id="ARBA00023304"/>
    </source>
</evidence>
<dbReference type="PIRSF" id="PIRSF000116">
    <property type="entry name" value="IlvC_gammaproteo"/>
    <property type="match status" value="1"/>
</dbReference>
<dbReference type="InterPro" id="IPR008927">
    <property type="entry name" value="6-PGluconate_DH-like_C_sf"/>
</dbReference>
<dbReference type="GO" id="GO:0004455">
    <property type="term" value="F:ketol-acid reductoisomerase activity"/>
    <property type="evidence" value="ECO:0007669"/>
    <property type="project" value="UniProtKB-UniRule"/>
</dbReference>
<dbReference type="EC" id="1.1.1.86" evidence="9"/>
<keyword evidence="14" id="KW-0614">Plasmid</keyword>
<geneLocation type="plasmid" evidence="14 15">
    <name>1</name>
</geneLocation>
<feature type="binding site" evidence="9 10">
    <location>
        <position position="252"/>
    </location>
    <ligand>
        <name>substrate</name>
    </ligand>
</feature>
<keyword evidence="5 9" id="KW-0479">Metal-binding</keyword>
<keyword evidence="8 9" id="KW-0100">Branched-chain amino acid biosynthesis</keyword>
<protein>
    <recommendedName>
        <fullName evidence="9">Ketol-acid reductoisomerase (NADP(+))</fullName>
        <shortName evidence="9">KARI</shortName>
        <ecNumber evidence="9">1.1.1.86</ecNumber>
    </recommendedName>
    <alternativeName>
        <fullName evidence="9">Acetohydroxy-acid isomeroreductase</fullName>
        <shortName evidence="9">AHIR</shortName>
    </alternativeName>
    <alternativeName>
        <fullName evidence="9">Alpha-keto-beta-hydroxylacyl reductoisomerase</fullName>
    </alternativeName>
</protein>
<dbReference type="GO" id="GO:0005829">
    <property type="term" value="C:cytosol"/>
    <property type="evidence" value="ECO:0007669"/>
    <property type="project" value="TreeGrafter"/>
</dbReference>
<comment type="catalytic activity">
    <reaction evidence="9">
        <text>(2R)-2,3-dihydroxy-3-methylbutanoate + NADP(+) = (2S)-2-acetolactate + NADPH + H(+)</text>
        <dbReference type="Rhea" id="RHEA:22068"/>
        <dbReference type="ChEBI" id="CHEBI:15378"/>
        <dbReference type="ChEBI" id="CHEBI:49072"/>
        <dbReference type="ChEBI" id="CHEBI:57783"/>
        <dbReference type="ChEBI" id="CHEBI:58349"/>
        <dbReference type="ChEBI" id="CHEBI:58476"/>
        <dbReference type="EC" id="1.1.1.86"/>
    </reaction>
</comment>
<feature type="binding site" evidence="9">
    <location>
        <position position="53"/>
    </location>
    <ligand>
        <name>NADP(+)</name>
        <dbReference type="ChEBI" id="CHEBI:58349"/>
    </ligand>
</feature>
<comment type="function">
    <text evidence="9">Involved in the biosynthesis of branched-chain amino acids (BCAA). Catalyzes an alkyl-migration followed by a ketol-acid reduction of (S)-2-acetolactate (S2AL) to yield (R)-2,3-dihydroxy-isovalerate. In the isomerase reaction, S2AL is rearranged via a Mg-dependent methyl migration to produce 3-hydroxy-3-methyl-2-ketobutyrate (HMKB). In the reductase reaction, this 2-ketoacid undergoes a metal-dependent reduction by NADPH to yield (R)-2,3-dihydroxy-isovalerate.</text>
</comment>
<dbReference type="GO" id="GO:0009099">
    <property type="term" value="P:L-valine biosynthetic process"/>
    <property type="evidence" value="ECO:0007669"/>
    <property type="project" value="UniProtKB-UniRule"/>
</dbReference>
<dbReference type="FunFam" id="3.40.50.720:FF:000023">
    <property type="entry name" value="Ketol-acid reductoisomerase (NADP(+))"/>
    <property type="match status" value="1"/>
</dbReference>
<dbReference type="NCBIfam" id="TIGR00465">
    <property type="entry name" value="ilvC"/>
    <property type="match status" value="1"/>
</dbReference>
<sequence length="363" mass="39152">MTTLYYDADADLTRLAGRRFAVIGYGSQGHAHALNLRDSGLDVRVGLPEGSRSRPNAEREGLRVLTPFDAAAEADFIVLLTPDHTQRAVYEEAIAPNLTAGKTLLFAHGFNVRFGEIAPDGDVDVILVAPKAPGHRVRELFAEGAGVPSLVAVHRDRSGGALADALAYAKGIGSTRAGVLQTTFAEETETDLFGEQAVLCGGVSALVKAGFETLVANGYQPEVAYFECLHELKLIVDLMYRGGLNYMRHSVSDTAEYGDYAAGDRIVTNATRATMQALLDEVKDGSFARRWIAENRDGRPTFEARRDAESHHAIEEVGRRMRRMMPFLDAKEVLPGQRGAAPAQTPNDFALAEPEAALAGAGR</sequence>
<dbReference type="Pfam" id="PF01450">
    <property type="entry name" value="KARI_C"/>
    <property type="match status" value="1"/>
</dbReference>
<evidence type="ECO:0000256" key="10">
    <source>
        <dbReference type="PROSITE-ProRule" id="PRU01198"/>
    </source>
</evidence>
<dbReference type="HAMAP" id="MF_00435">
    <property type="entry name" value="IlvC"/>
    <property type="match status" value="1"/>
</dbReference>
<dbReference type="GO" id="GO:0016853">
    <property type="term" value="F:isomerase activity"/>
    <property type="evidence" value="ECO:0007669"/>
    <property type="project" value="UniProtKB-KW"/>
</dbReference>
<evidence type="ECO:0000256" key="9">
    <source>
        <dbReference type="HAMAP-Rule" id="MF_00435"/>
    </source>
</evidence>
<feature type="binding site" evidence="9 10">
    <location>
        <position position="227"/>
    </location>
    <ligand>
        <name>Mg(2+)</name>
        <dbReference type="ChEBI" id="CHEBI:18420"/>
        <label>2</label>
    </ligand>
</feature>
<dbReference type="InterPro" id="IPR000506">
    <property type="entry name" value="KARI_C"/>
</dbReference>
<dbReference type="UniPathway" id="UPA00049">
    <property type="reaction ID" value="UER00060"/>
</dbReference>
<evidence type="ECO:0000256" key="6">
    <source>
        <dbReference type="ARBA" id="ARBA00022842"/>
    </source>
</evidence>
<comment type="pathway">
    <text evidence="1 9">Amino-acid biosynthesis; L-valine biosynthesis; L-valine from pyruvate: step 2/4.</text>
</comment>
<dbReference type="GO" id="GO:0009097">
    <property type="term" value="P:isoleucine biosynthetic process"/>
    <property type="evidence" value="ECO:0007669"/>
    <property type="project" value="UniProtKB-UniRule"/>
</dbReference>
<dbReference type="Proteomes" id="UP000019151">
    <property type="component" value="Plasmid 1"/>
</dbReference>
<keyword evidence="6 9" id="KW-0460">Magnesium</keyword>
<feature type="binding site" evidence="9 10">
    <location>
        <position position="195"/>
    </location>
    <ligand>
        <name>Mg(2+)</name>
        <dbReference type="ChEBI" id="CHEBI:18420"/>
        <label>1</label>
    </ligand>
</feature>
<dbReference type="PANTHER" id="PTHR21371">
    <property type="entry name" value="KETOL-ACID REDUCTOISOMERASE, MITOCHONDRIAL"/>
    <property type="match status" value="1"/>
</dbReference>
<comment type="caution">
    <text evidence="9">Lacks conserved residue(s) required for the propagation of feature annotation.</text>
</comment>
<dbReference type="NCBIfam" id="NF004017">
    <property type="entry name" value="PRK05479.1"/>
    <property type="match status" value="1"/>
</dbReference>
<dbReference type="InParanoid" id="W0RNM0"/>
<dbReference type="PATRIC" id="fig|861299.3.peg.4852"/>
<dbReference type="PROSITE" id="PS51850">
    <property type="entry name" value="KARI_N"/>
    <property type="match status" value="1"/>
</dbReference>
<dbReference type="PANTHER" id="PTHR21371:SF1">
    <property type="entry name" value="KETOL-ACID REDUCTOISOMERASE, MITOCHONDRIAL"/>
    <property type="match status" value="1"/>
</dbReference>
<dbReference type="SUPFAM" id="SSF48179">
    <property type="entry name" value="6-phosphogluconate dehydrogenase C-terminal domain-like"/>
    <property type="match status" value="1"/>
</dbReference>
<feature type="region of interest" description="Disordered" evidence="11">
    <location>
        <begin position="336"/>
        <end position="363"/>
    </location>
</feature>
<evidence type="ECO:0000256" key="1">
    <source>
        <dbReference type="ARBA" id="ARBA00004864"/>
    </source>
</evidence>
<feature type="binding site" evidence="9 10">
    <location>
        <position position="191"/>
    </location>
    <ligand>
        <name>Mg(2+)</name>
        <dbReference type="ChEBI" id="CHEBI:18420"/>
        <label>2</label>
    </ligand>
</feature>
<proteinExistence type="inferred from homology"/>
<feature type="binding site" evidence="9">
    <location>
        <position position="51"/>
    </location>
    <ligand>
        <name>NADP(+)</name>
        <dbReference type="ChEBI" id="CHEBI:58349"/>
    </ligand>
</feature>
<comment type="catalytic activity">
    <reaction evidence="9">
        <text>(2R,3R)-2,3-dihydroxy-3-methylpentanoate + NADP(+) = (S)-2-ethyl-2-hydroxy-3-oxobutanoate + NADPH + H(+)</text>
        <dbReference type="Rhea" id="RHEA:13493"/>
        <dbReference type="ChEBI" id="CHEBI:15378"/>
        <dbReference type="ChEBI" id="CHEBI:49256"/>
        <dbReference type="ChEBI" id="CHEBI:49258"/>
        <dbReference type="ChEBI" id="CHEBI:57783"/>
        <dbReference type="ChEBI" id="CHEBI:58349"/>
        <dbReference type="EC" id="1.1.1.86"/>
    </reaction>
</comment>
<dbReference type="HOGENOM" id="CLU_033821_0_1_0"/>
<dbReference type="NCBIfam" id="NF009940">
    <property type="entry name" value="PRK13403.1"/>
    <property type="match status" value="1"/>
</dbReference>
<keyword evidence="14" id="KW-0413">Isomerase</keyword>
<dbReference type="InterPro" id="IPR036291">
    <property type="entry name" value="NAD(P)-bd_dom_sf"/>
</dbReference>
<dbReference type="SUPFAM" id="SSF51735">
    <property type="entry name" value="NAD(P)-binding Rossmann-fold domains"/>
    <property type="match status" value="1"/>
</dbReference>
<dbReference type="Gene3D" id="6.10.240.10">
    <property type="match status" value="1"/>
</dbReference>
<dbReference type="Gene3D" id="3.40.50.720">
    <property type="entry name" value="NAD(P)-binding Rossmann-like Domain"/>
    <property type="match status" value="1"/>
</dbReference>
<feature type="domain" description="KARI N-terminal Rossmann" evidence="12">
    <location>
        <begin position="1"/>
        <end position="182"/>
    </location>
</feature>
<organism evidence="14 15">
    <name type="scientific">Gemmatirosa kalamazoonensis</name>
    <dbReference type="NCBI Taxonomy" id="861299"/>
    <lineage>
        <taxon>Bacteria</taxon>
        <taxon>Pseudomonadati</taxon>
        <taxon>Gemmatimonadota</taxon>
        <taxon>Gemmatimonadia</taxon>
        <taxon>Gemmatimonadales</taxon>
        <taxon>Gemmatimonadaceae</taxon>
        <taxon>Gemmatirosa</taxon>
    </lineage>
</organism>
<evidence type="ECO:0000256" key="2">
    <source>
        <dbReference type="ARBA" id="ARBA00004885"/>
    </source>
</evidence>
<dbReference type="PROSITE" id="PS51851">
    <property type="entry name" value="KARI_C"/>
    <property type="match status" value="1"/>
</dbReference>
<dbReference type="OrthoDB" id="9804088at2"/>
<feature type="compositionally biased region" description="Low complexity" evidence="11">
    <location>
        <begin position="350"/>
        <end position="363"/>
    </location>
</feature>